<dbReference type="Proteomes" id="UP000689195">
    <property type="component" value="Unassembled WGS sequence"/>
</dbReference>
<evidence type="ECO:0000256" key="1">
    <source>
        <dbReference type="SAM" id="MobiDB-lite"/>
    </source>
</evidence>
<accession>A0A8S1YIU6</accession>
<evidence type="ECO:0000313" key="3">
    <source>
        <dbReference type="Proteomes" id="UP000689195"/>
    </source>
</evidence>
<dbReference type="EMBL" id="CAJJDO010000177">
    <property type="protein sequence ID" value="CAD8213331.1"/>
    <property type="molecule type" value="Genomic_DNA"/>
</dbReference>
<reference evidence="2" key="1">
    <citation type="submission" date="2021-01" db="EMBL/GenBank/DDBJ databases">
        <authorList>
            <consortium name="Genoscope - CEA"/>
            <person name="William W."/>
        </authorList>
    </citation>
    <scope>NUCLEOTIDE SEQUENCE</scope>
</reference>
<evidence type="ECO:0000313" key="2">
    <source>
        <dbReference type="EMBL" id="CAD8213331.1"/>
    </source>
</evidence>
<comment type="caution">
    <text evidence="2">The sequence shown here is derived from an EMBL/GenBank/DDBJ whole genome shotgun (WGS) entry which is preliminary data.</text>
</comment>
<organism evidence="2 3">
    <name type="scientific">Paramecium pentaurelia</name>
    <dbReference type="NCBI Taxonomy" id="43138"/>
    <lineage>
        <taxon>Eukaryota</taxon>
        <taxon>Sar</taxon>
        <taxon>Alveolata</taxon>
        <taxon>Ciliophora</taxon>
        <taxon>Intramacronucleata</taxon>
        <taxon>Oligohymenophorea</taxon>
        <taxon>Peniculida</taxon>
        <taxon>Parameciidae</taxon>
        <taxon>Paramecium</taxon>
    </lineage>
</organism>
<protein>
    <submittedName>
        <fullName evidence="2">Uncharacterized protein</fullName>
    </submittedName>
</protein>
<sequence>MGSSSSKKKKAKPQEDNLNKQPVQPIQAISFEFNTWEKSNQYIPGLQKKDTYNQNICNKNDLLFFQNNQQNKNLVDFNPINLNQNVYESPKFELNHHTNAYQFQQGLSFCKSEQNSIKQRIDQQKINKNLSNNGLKNMNREIQFERNQQQWNNNIPIINQRKELNLCDNQFQLYFPASNQQQLPLIQQRNDQVIKYNSLEINAITEKNIERDYIYIYILFFNKQTSETFQLIFPCKHSICNTIALMNVKGNVICKQGCASYPLDKSKFNKKTNTISHFQEIIFDDIKDYNQITSIQQMAKIFQDSLVYSNKTETEKFEFSKKFADLICKKSIRQAKQKAKQKIIGAKS</sequence>
<feature type="region of interest" description="Disordered" evidence="1">
    <location>
        <begin position="1"/>
        <end position="24"/>
    </location>
</feature>
<dbReference type="AlphaFoldDB" id="A0A8S1YIU6"/>
<feature type="compositionally biased region" description="Basic residues" evidence="1">
    <location>
        <begin position="1"/>
        <end position="11"/>
    </location>
</feature>
<name>A0A8S1YIU6_9CILI</name>
<proteinExistence type="predicted"/>
<gene>
    <name evidence="2" type="ORF">PPENT_87.1.T1770005</name>
</gene>
<keyword evidence="3" id="KW-1185">Reference proteome</keyword>